<accession>A0A7W7MXJ1</accession>
<reference evidence="6" key="2">
    <citation type="journal article" date="2019" name="Int. J. Syst. Evol. Microbiol.">
        <title>The Global Catalogue of Microorganisms (GCM) 10K type strain sequencing project: providing services to taxonomists for standard genome sequencing and annotation.</title>
        <authorList>
            <consortium name="The Broad Institute Genomics Platform"/>
            <consortium name="The Broad Institute Genome Sequencing Center for Infectious Disease"/>
            <person name="Wu L."/>
            <person name="Ma J."/>
        </authorList>
    </citation>
    <scope>NUCLEOTIDE SEQUENCE [LARGE SCALE GENOMIC DNA]</scope>
    <source>
        <strain evidence="6">JCM 10667</strain>
    </source>
</reference>
<protein>
    <recommendedName>
        <fullName evidence="7">Secreted protein</fullName>
    </recommendedName>
</protein>
<reference evidence="3" key="1">
    <citation type="journal article" date="2014" name="Int. J. Syst. Evol. Microbiol.">
        <title>Complete genome of a new Firmicutes species belonging to the dominant human colonic microbiota ('Ruminococcus bicirculans') reveals two chromosomes and a selective capacity to utilize plant glucans.</title>
        <authorList>
            <consortium name="NISC Comparative Sequencing Program"/>
            <person name="Wegmann U."/>
            <person name="Louis P."/>
            <person name="Goesmann A."/>
            <person name="Henrissat B."/>
            <person name="Duncan S.H."/>
            <person name="Flint H.J."/>
        </authorList>
    </citation>
    <scope>NUCLEOTIDE SEQUENCE</scope>
    <source>
        <strain evidence="3">JCM 10667</strain>
    </source>
</reference>
<organism evidence="4 5">
    <name type="scientific">Actinomadura livida</name>
    <dbReference type="NCBI Taxonomy" id="79909"/>
    <lineage>
        <taxon>Bacteria</taxon>
        <taxon>Bacillati</taxon>
        <taxon>Actinomycetota</taxon>
        <taxon>Actinomycetes</taxon>
        <taxon>Streptosporangiales</taxon>
        <taxon>Thermomonosporaceae</taxon>
        <taxon>Actinomadura</taxon>
    </lineage>
</organism>
<feature type="signal peptide" evidence="2">
    <location>
        <begin position="1"/>
        <end position="28"/>
    </location>
</feature>
<dbReference type="EMBL" id="JACHMV010000001">
    <property type="protein sequence ID" value="MBB4773840.1"/>
    <property type="molecule type" value="Genomic_DNA"/>
</dbReference>
<feature type="region of interest" description="Disordered" evidence="1">
    <location>
        <begin position="78"/>
        <end position="103"/>
    </location>
</feature>
<sequence>MKSRMAVRLLPVALAAATVTAIGAPASAEEAPPPQAEATYSEQDCTQAVQILSYFKLLPNQPDLGRVLCSISVASAPEGATQQDAHADEPNGAHLTEPGQPAQQNALLGLPAELIQDLTTYVSTVNLQSDTPGQH</sequence>
<dbReference type="RefSeq" id="WP_184882179.1">
    <property type="nucleotide sequence ID" value="NZ_BAAAHD010000102.1"/>
</dbReference>
<evidence type="ECO:0000313" key="5">
    <source>
        <dbReference type="Proteomes" id="UP000549343"/>
    </source>
</evidence>
<evidence type="ECO:0000313" key="3">
    <source>
        <dbReference type="EMBL" id="GAA0601215.1"/>
    </source>
</evidence>
<dbReference type="Proteomes" id="UP001501427">
    <property type="component" value="Unassembled WGS sequence"/>
</dbReference>
<evidence type="ECO:0008006" key="7">
    <source>
        <dbReference type="Google" id="ProtNLM"/>
    </source>
</evidence>
<dbReference type="Proteomes" id="UP000549343">
    <property type="component" value="Unassembled WGS sequence"/>
</dbReference>
<comment type="caution">
    <text evidence="4">The sequence shown here is derived from an EMBL/GenBank/DDBJ whole genome shotgun (WGS) entry which is preliminary data.</text>
</comment>
<keyword evidence="6" id="KW-1185">Reference proteome</keyword>
<reference evidence="4 5" key="3">
    <citation type="submission" date="2020-08" db="EMBL/GenBank/DDBJ databases">
        <title>Sequencing the genomes of 1000 actinobacteria strains.</title>
        <authorList>
            <person name="Klenk H.-P."/>
        </authorList>
    </citation>
    <scope>NUCLEOTIDE SEQUENCE [LARGE SCALE GENOMIC DNA]</scope>
    <source>
        <strain evidence="4 5">DSM 44772</strain>
    </source>
</reference>
<reference evidence="3" key="4">
    <citation type="submission" date="2023-12" db="EMBL/GenBank/DDBJ databases">
        <authorList>
            <person name="Sun Q."/>
            <person name="Inoue M."/>
        </authorList>
    </citation>
    <scope>NUCLEOTIDE SEQUENCE</scope>
    <source>
        <strain evidence="3">JCM 10667</strain>
    </source>
</reference>
<gene>
    <name evidence="4" type="ORF">F4557_002258</name>
    <name evidence="3" type="ORF">GCM10009546_73910</name>
</gene>
<name>A0A7W7MXJ1_9ACTN</name>
<proteinExistence type="predicted"/>
<feature type="chain" id="PRO_5031021259" description="Secreted protein" evidence="2">
    <location>
        <begin position="29"/>
        <end position="135"/>
    </location>
</feature>
<keyword evidence="2" id="KW-0732">Signal</keyword>
<evidence type="ECO:0000313" key="6">
    <source>
        <dbReference type="Proteomes" id="UP001501427"/>
    </source>
</evidence>
<dbReference type="EMBL" id="BAAAHD010000102">
    <property type="protein sequence ID" value="GAA0601215.1"/>
    <property type="molecule type" value="Genomic_DNA"/>
</dbReference>
<evidence type="ECO:0000313" key="4">
    <source>
        <dbReference type="EMBL" id="MBB4773840.1"/>
    </source>
</evidence>
<dbReference type="AlphaFoldDB" id="A0A7W7MXJ1"/>
<evidence type="ECO:0000256" key="1">
    <source>
        <dbReference type="SAM" id="MobiDB-lite"/>
    </source>
</evidence>
<evidence type="ECO:0000256" key="2">
    <source>
        <dbReference type="SAM" id="SignalP"/>
    </source>
</evidence>